<reference evidence="6 7" key="1">
    <citation type="submission" date="2015-12" db="EMBL/GenBank/DDBJ databases">
        <title>Nitrous oxide reduction kinetics distinguish bacteria harboring typical versus atypical NosZ.</title>
        <authorList>
            <person name="Yoon S."/>
            <person name="Nissen S."/>
            <person name="Park D."/>
            <person name="Sanford R.A."/>
            <person name="Loeffler F.E."/>
        </authorList>
    </citation>
    <scope>NUCLEOTIDE SEQUENCE [LARGE SCALE GENOMIC DNA]</scope>
    <source>
        <strain evidence="6 7">ATCC BAA-841</strain>
    </source>
</reference>
<dbReference type="GO" id="GO:0006654">
    <property type="term" value="P:phosphatidic acid biosynthetic process"/>
    <property type="evidence" value="ECO:0007669"/>
    <property type="project" value="TreeGrafter"/>
</dbReference>
<organism evidence="6 7">
    <name type="scientific">Dechloromonas denitrificans</name>
    <dbReference type="NCBI Taxonomy" id="281362"/>
    <lineage>
        <taxon>Bacteria</taxon>
        <taxon>Pseudomonadati</taxon>
        <taxon>Pseudomonadota</taxon>
        <taxon>Betaproteobacteria</taxon>
        <taxon>Rhodocyclales</taxon>
        <taxon>Azonexaceae</taxon>
        <taxon>Dechloromonas</taxon>
    </lineage>
</organism>
<name>A0A133XFE0_9RHOO</name>
<dbReference type="RefSeq" id="WP_066885584.1">
    <property type="nucleotide sequence ID" value="NZ_LODL01000035.1"/>
</dbReference>
<sequence length="262" mass="28853">MTELRRPGNPWWITYEYGAMLLGLGTLALLCLSWLPFALLLYPLLPRRLGQALGRATISFGFRLYLRILTLFCGCRFDLSALDQLRDDGPLILAANHPSLLDAVLIVSRLPNVVCVMKAALMDNLLFGAAARLARYIRNNAPLEMILGAREELQAGAQLLIFPEGTRTANFPLDACSPSVGLIAGRSKVPVQTLLIEFSTPYLGKAWPLFRRPTLPLHVRIRLGRRFPPAANAQALAGELEAYLRHELENAPPTMSTAAVLA</sequence>
<evidence type="ECO:0000313" key="6">
    <source>
        <dbReference type="EMBL" id="KXB29616.1"/>
    </source>
</evidence>
<keyword evidence="4" id="KW-0472">Membrane</keyword>
<keyword evidence="7" id="KW-1185">Reference proteome</keyword>
<dbReference type="SUPFAM" id="SSF69593">
    <property type="entry name" value="Glycerol-3-phosphate (1)-acyltransferase"/>
    <property type="match status" value="1"/>
</dbReference>
<evidence type="ECO:0000256" key="1">
    <source>
        <dbReference type="ARBA" id="ARBA00005189"/>
    </source>
</evidence>
<dbReference type="CDD" id="cd07989">
    <property type="entry name" value="LPLAT_AGPAT-like"/>
    <property type="match status" value="1"/>
</dbReference>
<keyword evidence="4" id="KW-1133">Transmembrane helix</keyword>
<protein>
    <submittedName>
        <fullName evidence="6">Acyltransferase</fullName>
    </submittedName>
</protein>
<comment type="caution">
    <text evidence="6">The sequence shown here is derived from an EMBL/GenBank/DDBJ whole genome shotgun (WGS) entry which is preliminary data.</text>
</comment>
<comment type="pathway">
    <text evidence="1">Lipid metabolism.</text>
</comment>
<dbReference type="EMBL" id="LODL01000035">
    <property type="protein sequence ID" value="KXB29616.1"/>
    <property type="molecule type" value="Genomic_DNA"/>
</dbReference>
<proteinExistence type="predicted"/>
<dbReference type="InterPro" id="IPR002123">
    <property type="entry name" value="Plipid/glycerol_acylTrfase"/>
</dbReference>
<dbReference type="GO" id="GO:0003841">
    <property type="term" value="F:1-acylglycerol-3-phosphate O-acyltransferase activity"/>
    <property type="evidence" value="ECO:0007669"/>
    <property type="project" value="TreeGrafter"/>
</dbReference>
<dbReference type="AlphaFoldDB" id="A0A133XFE0"/>
<keyword evidence="4" id="KW-0812">Transmembrane</keyword>
<feature type="domain" description="Phospholipid/glycerol acyltransferase" evidence="5">
    <location>
        <begin position="91"/>
        <end position="199"/>
    </location>
</feature>
<gene>
    <name evidence="6" type="ORF">AT959_16900</name>
</gene>
<dbReference type="SMART" id="SM00563">
    <property type="entry name" value="PlsC"/>
    <property type="match status" value="1"/>
</dbReference>
<accession>A0A133XFE0</accession>
<dbReference type="Proteomes" id="UP000070186">
    <property type="component" value="Unassembled WGS sequence"/>
</dbReference>
<dbReference type="PANTHER" id="PTHR10434">
    <property type="entry name" value="1-ACYL-SN-GLYCEROL-3-PHOSPHATE ACYLTRANSFERASE"/>
    <property type="match status" value="1"/>
</dbReference>
<evidence type="ECO:0000256" key="3">
    <source>
        <dbReference type="ARBA" id="ARBA00023315"/>
    </source>
</evidence>
<evidence type="ECO:0000256" key="2">
    <source>
        <dbReference type="ARBA" id="ARBA00022679"/>
    </source>
</evidence>
<dbReference type="STRING" id="281362.AT959_16900"/>
<keyword evidence="2 6" id="KW-0808">Transferase</keyword>
<keyword evidence="3 6" id="KW-0012">Acyltransferase</keyword>
<evidence type="ECO:0000256" key="4">
    <source>
        <dbReference type="SAM" id="Phobius"/>
    </source>
</evidence>
<dbReference type="PANTHER" id="PTHR10434:SF66">
    <property type="entry name" value="PHOSPHOLIPID_GLYCEROL ACYLTRANSFERASE DOMAIN-CONTAINING PROTEIN"/>
    <property type="match status" value="1"/>
</dbReference>
<evidence type="ECO:0000259" key="5">
    <source>
        <dbReference type="SMART" id="SM00563"/>
    </source>
</evidence>
<evidence type="ECO:0000313" key="7">
    <source>
        <dbReference type="Proteomes" id="UP000070186"/>
    </source>
</evidence>
<dbReference type="Pfam" id="PF01553">
    <property type="entry name" value="Acyltransferase"/>
    <property type="match status" value="1"/>
</dbReference>
<feature type="transmembrane region" description="Helical" evidence="4">
    <location>
        <begin position="20"/>
        <end position="45"/>
    </location>
</feature>